<keyword evidence="3" id="KW-1003">Cell membrane</keyword>
<evidence type="ECO:0000313" key="10">
    <source>
        <dbReference type="Proteomes" id="UP000253410"/>
    </source>
</evidence>
<keyword evidence="5" id="KW-1133">Transmembrane helix</keyword>
<protein>
    <submittedName>
        <fullName evidence="9">Biopolymer transporter ExbD</fullName>
    </submittedName>
</protein>
<sequence>MAEINTTAPNGRHCGKRTRSNKKSTRVDMTPMVDLGFLLITFFMLTTTLSQPKTMDLLMPRSDGDPMSLAASKALTVILGPQGRIAWYEGIGDDPSQPPQVNYTSFANHNGIRDIIIRKKEAVSKAFHQNDLMVLIKADKQARYENVVDIMDEMLINQVDRYAIVDIHPKEEAYFK</sequence>
<evidence type="ECO:0000256" key="4">
    <source>
        <dbReference type="ARBA" id="ARBA00022692"/>
    </source>
</evidence>
<evidence type="ECO:0000256" key="2">
    <source>
        <dbReference type="ARBA" id="ARBA00005811"/>
    </source>
</evidence>
<evidence type="ECO:0000256" key="6">
    <source>
        <dbReference type="ARBA" id="ARBA00023136"/>
    </source>
</evidence>
<evidence type="ECO:0000256" key="1">
    <source>
        <dbReference type="ARBA" id="ARBA00004162"/>
    </source>
</evidence>
<dbReference type="GO" id="GO:0015031">
    <property type="term" value="P:protein transport"/>
    <property type="evidence" value="ECO:0007669"/>
    <property type="project" value="UniProtKB-KW"/>
</dbReference>
<dbReference type="OrthoDB" id="952702at2"/>
<dbReference type="Pfam" id="PF02472">
    <property type="entry name" value="ExbD"/>
    <property type="match status" value="1"/>
</dbReference>
<name>A0A365Y5D4_9BACT</name>
<dbReference type="PANTHER" id="PTHR30558:SF3">
    <property type="entry name" value="BIOPOLYMER TRANSPORT PROTEIN EXBD-RELATED"/>
    <property type="match status" value="1"/>
</dbReference>
<evidence type="ECO:0000256" key="5">
    <source>
        <dbReference type="ARBA" id="ARBA00022989"/>
    </source>
</evidence>
<dbReference type="GO" id="GO:0005886">
    <property type="term" value="C:plasma membrane"/>
    <property type="evidence" value="ECO:0007669"/>
    <property type="project" value="UniProtKB-SubCell"/>
</dbReference>
<comment type="similarity">
    <text evidence="2 7">Belongs to the ExbD/TolR family.</text>
</comment>
<gene>
    <name evidence="9" type="ORF">DF182_14565</name>
</gene>
<comment type="caution">
    <text evidence="9">The sequence shown here is derived from an EMBL/GenBank/DDBJ whole genome shotgun (WGS) entry which is preliminary data.</text>
</comment>
<evidence type="ECO:0000256" key="8">
    <source>
        <dbReference type="SAM" id="MobiDB-lite"/>
    </source>
</evidence>
<keyword evidence="10" id="KW-1185">Reference proteome</keyword>
<organism evidence="9 10">
    <name type="scientific">Chitinophaga flava</name>
    <dbReference type="NCBI Taxonomy" id="2259036"/>
    <lineage>
        <taxon>Bacteria</taxon>
        <taxon>Pseudomonadati</taxon>
        <taxon>Bacteroidota</taxon>
        <taxon>Chitinophagia</taxon>
        <taxon>Chitinophagales</taxon>
        <taxon>Chitinophagaceae</taxon>
        <taxon>Chitinophaga</taxon>
    </lineage>
</organism>
<dbReference type="RefSeq" id="WP_113616311.1">
    <property type="nucleotide sequence ID" value="NZ_QFFJ01000001.1"/>
</dbReference>
<dbReference type="EMBL" id="QFFJ01000001">
    <property type="protein sequence ID" value="RBL93719.1"/>
    <property type="molecule type" value="Genomic_DNA"/>
</dbReference>
<proteinExistence type="inferred from homology"/>
<reference evidence="9 10" key="1">
    <citation type="submission" date="2018-05" db="EMBL/GenBank/DDBJ databases">
        <title>Chitinophaga sp. K3CV102501T nov., isolated from isolated from a monsoon evergreen broad-leaved forest soil.</title>
        <authorList>
            <person name="Lv Y."/>
        </authorList>
    </citation>
    <scope>NUCLEOTIDE SEQUENCE [LARGE SCALE GENOMIC DNA]</scope>
    <source>
        <strain evidence="9 10">GDMCC 1.1325</strain>
    </source>
</reference>
<dbReference type="PANTHER" id="PTHR30558">
    <property type="entry name" value="EXBD MEMBRANE COMPONENT OF PMF-DRIVEN MACROMOLECULE IMPORT SYSTEM"/>
    <property type="match status" value="1"/>
</dbReference>
<keyword evidence="7" id="KW-0653">Protein transport</keyword>
<accession>A0A365Y5D4</accession>
<evidence type="ECO:0000256" key="7">
    <source>
        <dbReference type="RuleBase" id="RU003879"/>
    </source>
</evidence>
<comment type="subcellular location">
    <subcellularLocation>
        <location evidence="1">Cell membrane</location>
        <topology evidence="1">Single-pass membrane protein</topology>
    </subcellularLocation>
    <subcellularLocation>
        <location evidence="7">Cell membrane</location>
        <topology evidence="7">Single-pass type II membrane protein</topology>
    </subcellularLocation>
</comment>
<dbReference type="InterPro" id="IPR003400">
    <property type="entry name" value="ExbD"/>
</dbReference>
<keyword evidence="6" id="KW-0472">Membrane</keyword>
<dbReference type="Proteomes" id="UP000253410">
    <property type="component" value="Unassembled WGS sequence"/>
</dbReference>
<feature type="region of interest" description="Disordered" evidence="8">
    <location>
        <begin position="1"/>
        <end position="25"/>
    </location>
</feature>
<feature type="compositionally biased region" description="Basic residues" evidence="8">
    <location>
        <begin position="13"/>
        <end position="24"/>
    </location>
</feature>
<dbReference type="AlphaFoldDB" id="A0A365Y5D4"/>
<keyword evidence="4 7" id="KW-0812">Transmembrane</keyword>
<evidence type="ECO:0000256" key="3">
    <source>
        <dbReference type="ARBA" id="ARBA00022475"/>
    </source>
</evidence>
<dbReference type="GO" id="GO:0022857">
    <property type="term" value="F:transmembrane transporter activity"/>
    <property type="evidence" value="ECO:0007669"/>
    <property type="project" value="InterPro"/>
</dbReference>
<evidence type="ECO:0000313" key="9">
    <source>
        <dbReference type="EMBL" id="RBL93719.1"/>
    </source>
</evidence>
<keyword evidence="7" id="KW-0813">Transport</keyword>